<evidence type="ECO:0000256" key="4">
    <source>
        <dbReference type="ARBA" id="ARBA00022692"/>
    </source>
</evidence>
<dbReference type="Gene3D" id="2.40.170.20">
    <property type="entry name" value="TonB-dependent receptor, beta-barrel domain"/>
    <property type="match status" value="1"/>
</dbReference>
<proteinExistence type="inferred from homology"/>
<keyword evidence="7 10" id="KW-0472">Membrane</keyword>
<keyword evidence="6 11" id="KW-0798">TonB box</keyword>
<evidence type="ECO:0000256" key="11">
    <source>
        <dbReference type="RuleBase" id="RU003357"/>
    </source>
</evidence>
<evidence type="ECO:0000256" key="7">
    <source>
        <dbReference type="ARBA" id="ARBA00023136"/>
    </source>
</evidence>
<dbReference type="GO" id="GO:0009279">
    <property type="term" value="C:cell outer membrane"/>
    <property type="evidence" value="ECO:0007669"/>
    <property type="project" value="UniProtKB-SubCell"/>
</dbReference>
<evidence type="ECO:0000256" key="8">
    <source>
        <dbReference type="ARBA" id="ARBA00023170"/>
    </source>
</evidence>
<dbReference type="RefSeq" id="WP_160353253.1">
    <property type="nucleotide sequence ID" value="NZ_SDWJ01000001.1"/>
</dbReference>
<dbReference type="GO" id="GO:0015344">
    <property type="term" value="F:siderophore uptake transmembrane transporter activity"/>
    <property type="evidence" value="ECO:0007669"/>
    <property type="project" value="TreeGrafter"/>
</dbReference>
<keyword evidence="3 10" id="KW-1134">Transmembrane beta strand</keyword>
<dbReference type="InterPro" id="IPR036942">
    <property type="entry name" value="Beta-barrel_TonB_sf"/>
</dbReference>
<accession>A0A6I4LZM0</accession>
<keyword evidence="9 10" id="KW-0998">Cell outer membrane</keyword>
<keyword evidence="2 10" id="KW-0813">Transport</keyword>
<dbReference type="Pfam" id="PF00593">
    <property type="entry name" value="TonB_dep_Rec_b-barrel"/>
    <property type="match status" value="1"/>
</dbReference>
<evidence type="ECO:0000259" key="13">
    <source>
        <dbReference type="Pfam" id="PF07715"/>
    </source>
</evidence>
<dbReference type="InterPro" id="IPR037066">
    <property type="entry name" value="Plug_dom_sf"/>
</dbReference>
<dbReference type="GO" id="GO:0044718">
    <property type="term" value="P:siderophore transmembrane transport"/>
    <property type="evidence" value="ECO:0007669"/>
    <property type="project" value="TreeGrafter"/>
</dbReference>
<dbReference type="Pfam" id="PF07715">
    <property type="entry name" value="Plug"/>
    <property type="match status" value="1"/>
</dbReference>
<dbReference type="AlphaFoldDB" id="A0A6I4LZM0"/>
<dbReference type="InterPro" id="IPR039426">
    <property type="entry name" value="TonB-dep_rcpt-like"/>
</dbReference>
<keyword evidence="5" id="KW-0732">Signal</keyword>
<dbReference type="InterPro" id="IPR012910">
    <property type="entry name" value="Plug_dom"/>
</dbReference>
<dbReference type="SUPFAM" id="SSF56935">
    <property type="entry name" value="Porins"/>
    <property type="match status" value="1"/>
</dbReference>
<keyword evidence="4 10" id="KW-0812">Transmembrane</keyword>
<organism evidence="14 15">
    <name type="scientific">Sphingorhabdus profundilacus</name>
    <dbReference type="NCBI Taxonomy" id="2509718"/>
    <lineage>
        <taxon>Bacteria</taxon>
        <taxon>Pseudomonadati</taxon>
        <taxon>Pseudomonadota</taxon>
        <taxon>Alphaproteobacteria</taxon>
        <taxon>Sphingomonadales</taxon>
        <taxon>Sphingomonadaceae</taxon>
        <taxon>Sphingorhabdus</taxon>
    </lineage>
</organism>
<keyword evidence="8 14" id="KW-0675">Receptor</keyword>
<evidence type="ECO:0000256" key="6">
    <source>
        <dbReference type="ARBA" id="ARBA00023077"/>
    </source>
</evidence>
<dbReference type="EMBL" id="SDWJ01000001">
    <property type="protein sequence ID" value="MVZ97374.1"/>
    <property type="molecule type" value="Genomic_DNA"/>
</dbReference>
<reference evidence="14 15" key="1">
    <citation type="submission" date="2019-01" db="EMBL/GenBank/DDBJ databases">
        <title>Sphingorhabdus lacus sp.nov., isolated from an oligotrophic freshwater lake.</title>
        <authorList>
            <person name="Park M."/>
        </authorList>
    </citation>
    <scope>NUCLEOTIDE SEQUENCE [LARGE SCALE GENOMIC DNA]</scope>
    <source>
        <strain evidence="14 15">IMCC26285</strain>
    </source>
</reference>
<evidence type="ECO:0000313" key="14">
    <source>
        <dbReference type="EMBL" id="MVZ97374.1"/>
    </source>
</evidence>
<dbReference type="InterPro" id="IPR000531">
    <property type="entry name" value="Beta-barrel_TonB"/>
</dbReference>
<dbReference type="OrthoDB" id="7374174at2"/>
<gene>
    <name evidence="14" type="ORF">EUU23_06600</name>
</gene>
<feature type="domain" description="TonB-dependent receptor-like beta-barrel" evidence="12">
    <location>
        <begin position="264"/>
        <end position="671"/>
    </location>
</feature>
<dbReference type="PANTHER" id="PTHR30069:SF29">
    <property type="entry name" value="HEMOGLOBIN AND HEMOGLOBIN-HAPTOGLOBIN-BINDING PROTEIN 1-RELATED"/>
    <property type="match status" value="1"/>
</dbReference>
<evidence type="ECO:0000256" key="9">
    <source>
        <dbReference type="ARBA" id="ARBA00023237"/>
    </source>
</evidence>
<protein>
    <submittedName>
        <fullName evidence="14">TonB-dependent receptor</fullName>
    </submittedName>
</protein>
<evidence type="ECO:0000259" key="12">
    <source>
        <dbReference type="Pfam" id="PF00593"/>
    </source>
</evidence>
<evidence type="ECO:0000256" key="3">
    <source>
        <dbReference type="ARBA" id="ARBA00022452"/>
    </source>
</evidence>
<comment type="similarity">
    <text evidence="10 11">Belongs to the TonB-dependent receptor family.</text>
</comment>
<dbReference type="Gene3D" id="2.170.130.10">
    <property type="entry name" value="TonB-dependent receptor, plug domain"/>
    <property type="match status" value="1"/>
</dbReference>
<sequence>MLTAVPLLIIAAPVVAQDCEWPVRDPDDQATYGCVRRFDDYPVKINQKDIVVTGALAETKSDSSYPISQITLGGNITRIENALAQAAGLQQFRRSDARSANPTSQGITLRGLGGNASSRAQLLLDDVPQADPFGGWISWPGYDTLQLASVRIRRGAGQVAAGTGALAGVVELDSLQNMDRITGAAYFGSRNSADAKAAILQSLGAGSISVSGSFTRGDGFIPIKEGQRGAVDRPAAYEQGGIAIRAVAPLSANTELQANMRAFTDDRDRGFDFSDNQNSGVDASLRVVNRTPGGWQWSALGYVQVRQFANRFGAIGAGRNSVSLTLDQFSVPSTGLGTRIEVRPPLGDSAELRVGADWRRTVGETNENFFFTGLTPGRNRRAGGGSDTVGLFTEASLDLTDMLTLTAGARADHWRIADGFRKEVNIGGSVRSDDRFSDRSGWEGTGRAGIVWRSTDIFKVRGAAYLAWRLPTLNELYRPFRVGADATAANELLAPERLRGAEIGADFEKGGVTLSGTIFANRLNNAIANVGLSNGPGNFPGVGFVGAGGVFRQRRNLDAIDSKGLEIEAAYTVNLFWVRASYAFVDAQVKASGNAALLDGLRPAQVPRHFANLGIGYDGAKVRADLSGRFVSGQFEDDVNSRHLGGAFTIDGGLHYRLGTKIELELRGENLFDAQVDAAIAADGVIERAMPRTIWVGIALDF</sequence>
<evidence type="ECO:0000256" key="10">
    <source>
        <dbReference type="PROSITE-ProRule" id="PRU01360"/>
    </source>
</evidence>
<evidence type="ECO:0000313" key="15">
    <source>
        <dbReference type="Proteomes" id="UP000471147"/>
    </source>
</evidence>
<dbReference type="PANTHER" id="PTHR30069">
    <property type="entry name" value="TONB-DEPENDENT OUTER MEMBRANE RECEPTOR"/>
    <property type="match status" value="1"/>
</dbReference>
<evidence type="ECO:0000256" key="1">
    <source>
        <dbReference type="ARBA" id="ARBA00004571"/>
    </source>
</evidence>
<evidence type="ECO:0000256" key="5">
    <source>
        <dbReference type="ARBA" id="ARBA00022729"/>
    </source>
</evidence>
<name>A0A6I4LZM0_9SPHN</name>
<comment type="caution">
    <text evidence="14">The sequence shown here is derived from an EMBL/GenBank/DDBJ whole genome shotgun (WGS) entry which is preliminary data.</text>
</comment>
<evidence type="ECO:0000256" key="2">
    <source>
        <dbReference type="ARBA" id="ARBA00022448"/>
    </source>
</evidence>
<dbReference type="Proteomes" id="UP000471147">
    <property type="component" value="Unassembled WGS sequence"/>
</dbReference>
<keyword evidence="15" id="KW-1185">Reference proteome</keyword>
<comment type="subcellular location">
    <subcellularLocation>
        <location evidence="1 10">Cell outer membrane</location>
        <topology evidence="1 10">Multi-pass membrane protein</topology>
    </subcellularLocation>
</comment>
<feature type="domain" description="TonB-dependent receptor plug" evidence="13">
    <location>
        <begin position="75"/>
        <end position="169"/>
    </location>
</feature>
<dbReference type="PROSITE" id="PS52016">
    <property type="entry name" value="TONB_DEPENDENT_REC_3"/>
    <property type="match status" value="1"/>
</dbReference>